<feature type="chain" id="PRO_5012319420" evidence="1">
    <location>
        <begin position="26"/>
        <end position="240"/>
    </location>
</feature>
<gene>
    <name evidence="2" type="ORF">SAMN02745912_02575</name>
</gene>
<accession>A0A1M6QH99</accession>
<keyword evidence="1" id="KW-0732">Signal</keyword>
<reference evidence="3" key="1">
    <citation type="submission" date="2016-11" db="EMBL/GenBank/DDBJ databases">
        <authorList>
            <person name="Varghese N."/>
            <person name="Submissions S."/>
        </authorList>
    </citation>
    <scope>NUCLEOTIDE SEQUENCE [LARGE SCALE GENOMIC DNA]</scope>
    <source>
        <strain evidence="3">DSM 15212 / CIP 107654 / DViRD3</strain>
    </source>
</reference>
<dbReference type="RefSeq" id="WP_073150729.1">
    <property type="nucleotide sequence ID" value="NZ_FRAG01000034.1"/>
</dbReference>
<evidence type="ECO:0000256" key="1">
    <source>
        <dbReference type="SAM" id="SignalP"/>
    </source>
</evidence>
<keyword evidence="3" id="KW-1185">Reference proteome</keyword>
<dbReference type="EMBL" id="FRAG01000034">
    <property type="protein sequence ID" value="SHK19443.1"/>
    <property type="molecule type" value="Genomic_DNA"/>
</dbReference>
<organism evidence="2 3">
    <name type="scientific">Paramaledivibacter caminithermalis (strain DSM 15212 / CIP 107654 / DViRD3)</name>
    <name type="common">Clostridium caminithermale</name>
    <dbReference type="NCBI Taxonomy" id="1121301"/>
    <lineage>
        <taxon>Bacteria</taxon>
        <taxon>Bacillati</taxon>
        <taxon>Bacillota</taxon>
        <taxon>Clostridia</taxon>
        <taxon>Peptostreptococcales</taxon>
        <taxon>Caminicellaceae</taxon>
        <taxon>Paramaledivibacter</taxon>
    </lineage>
</organism>
<feature type="signal peptide" evidence="1">
    <location>
        <begin position="1"/>
        <end position="25"/>
    </location>
</feature>
<name>A0A1M6QH99_PARC5</name>
<dbReference type="AlphaFoldDB" id="A0A1M6QH99"/>
<dbReference type="OrthoDB" id="1953932at2"/>
<protein>
    <submittedName>
        <fullName evidence="2">Uncharacterized protein</fullName>
    </submittedName>
</protein>
<evidence type="ECO:0000313" key="3">
    <source>
        <dbReference type="Proteomes" id="UP000184465"/>
    </source>
</evidence>
<sequence length="240" mass="26991">MMSKKLICTLTVIMLVFNTMTIAFADTGYPTAKNAISIPYTENNVKKYEVKTPEDVKREIEITPYGVDPGEGALRVKETSGWTSGTVYDGDEESSSVLSTILSIGLSAAGYFIGTVQNIVKDVALIVFGLDWQEVIISSLGSAKAMHSYAYISKLGQVYTNYSWRSKVDIEKREWYGHSFASFKGSDGKTHTGSVDYLDDTLRVDKKDHYDDNWIMDKTNEIYKWNLDDYVDAYTHTTIQ</sequence>
<dbReference type="Proteomes" id="UP000184465">
    <property type="component" value="Unassembled WGS sequence"/>
</dbReference>
<evidence type="ECO:0000313" key="2">
    <source>
        <dbReference type="EMBL" id="SHK19443.1"/>
    </source>
</evidence>
<proteinExistence type="predicted"/>